<gene>
    <name evidence="1" type="ORF">K8V85_09455</name>
</gene>
<reference evidence="1" key="2">
    <citation type="submission" date="2021-09" db="EMBL/GenBank/DDBJ databases">
        <authorList>
            <person name="Gilroy R."/>
        </authorList>
    </citation>
    <scope>NUCLEOTIDE SEQUENCE</scope>
    <source>
        <strain evidence="1">CHK149-3286</strain>
    </source>
</reference>
<evidence type="ECO:0000313" key="2">
    <source>
        <dbReference type="Proteomes" id="UP000706163"/>
    </source>
</evidence>
<dbReference type="Pfam" id="PF09693">
    <property type="entry name" value="Phage_XkdX"/>
    <property type="match status" value="1"/>
</dbReference>
<dbReference type="RefSeq" id="WP_278675839.1">
    <property type="nucleotide sequence ID" value="NZ_DYVT01000110.1"/>
</dbReference>
<dbReference type="EMBL" id="DYVT01000110">
    <property type="protein sequence ID" value="HJF68522.1"/>
    <property type="molecule type" value="Genomic_DNA"/>
</dbReference>
<proteinExistence type="predicted"/>
<protein>
    <submittedName>
        <fullName evidence="1">XkdX family protein</fullName>
    </submittedName>
</protein>
<dbReference type="AlphaFoldDB" id="A0A921H1D9"/>
<accession>A0A921H1D9</accession>
<sequence length="54" mass="6338">MISVNYPDFDFIKKYYDKNCYTKKDVQDYADGGAITKKEYEKITGDPYPKDAQD</sequence>
<reference evidence="1" key="1">
    <citation type="journal article" date="2021" name="PeerJ">
        <title>Extensive microbial diversity within the chicken gut microbiome revealed by metagenomics and culture.</title>
        <authorList>
            <person name="Gilroy R."/>
            <person name="Ravi A."/>
            <person name="Getino M."/>
            <person name="Pursley I."/>
            <person name="Horton D.L."/>
            <person name="Alikhan N.F."/>
            <person name="Baker D."/>
            <person name="Gharbi K."/>
            <person name="Hall N."/>
            <person name="Watson M."/>
            <person name="Adriaenssens E.M."/>
            <person name="Foster-Nyarko E."/>
            <person name="Jarju S."/>
            <person name="Secka A."/>
            <person name="Antonio M."/>
            <person name="Oren A."/>
            <person name="Chaudhuri R.R."/>
            <person name="La Ragione R."/>
            <person name="Hildebrand F."/>
            <person name="Pallen M.J."/>
        </authorList>
    </citation>
    <scope>NUCLEOTIDE SEQUENCE</scope>
    <source>
        <strain evidence="1">CHK149-3286</strain>
    </source>
</reference>
<organism evidence="1 2">
    <name type="scientific">Staphylococcus kloosii</name>
    <dbReference type="NCBI Taxonomy" id="29384"/>
    <lineage>
        <taxon>Bacteria</taxon>
        <taxon>Bacillati</taxon>
        <taxon>Bacillota</taxon>
        <taxon>Bacilli</taxon>
        <taxon>Bacillales</taxon>
        <taxon>Staphylococcaceae</taxon>
        <taxon>Staphylococcus</taxon>
    </lineage>
</organism>
<dbReference type="Proteomes" id="UP000706163">
    <property type="component" value="Unassembled WGS sequence"/>
</dbReference>
<comment type="caution">
    <text evidence="1">The sequence shown here is derived from an EMBL/GenBank/DDBJ whole genome shotgun (WGS) entry which is preliminary data.</text>
</comment>
<evidence type="ECO:0000313" key="1">
    <source>
        <dbReference type="EMBL" id="HJF68522.1"/>
    </source>
</evidence>
<dbReference type="InterPro" id="IPR010022">
    <property type="entry name" value="XkdX"/>
</dbReference>
<name>A0A921H1D9_9STAP</name>
<dbReference type="NCBIfam" id="TIGR01669">
    <property type="entry name" value="phage_XkdX"/>
    <property type="match status" value="1"/>
</dbReference>